<dbReference type="Gene3D" id="3.40.50.1820">
    <property type="entry name" value="alpha/beta hydrolase"/>
    <property type="match status" value="1"/>
</dbReference>
<evidence type="ECO:0000259" key="3">
    <source>
        <dbReference type="Pfam" id="PF00561"/>
    </source>
</evidence>
<gene>
    <name evidence="4" type="ORF">CYJ96_07390</name>
</gene>
<dbReference type="SUPFAM" id="SSF53474">
    <property type="entry name" value="alpha/beta-Hydrolases"/>
    <property type="match status" value="1"/>
</dbReference>
<evidence type="ECO:0000256" key="2">
    <source>
        <dbReference type="PIRSR" id="PIRSR005211-1"/>
    </source>
</evidence>
<feature type="domain" description="AB hydrolase-1" evidence="3">
    <location>
        <begin position="72"/>
        <end position="301"/>
    </location>
</feature>
<dbReference type="GO" id="GO:0047372">
    <property type="term" value="F:monoacylglycerol lipase activity"/>
    <property type="evidence" value="ECO:0007669"/>
    <property type="project" value="TreeGrafter"/>
</dbReference>
<feature type="active site" description="Charge relay system" evidence="2">
    <location>
        <position position="149"/>
    </location>
</feature>
<dbReference type="EMBL" id="PKJS01000008">
    <property type="protein sequence ID" value="PKZ68686.1"/>
    <property type="molecule type" value="Genomic_DNA"/>
</dbReference>
<dbReference type="RefSeq" id="WP_101964509.1">
    <property type="nucleotide sequence ID" value="NZ_PKJS01000008.1"/>
</dbReference>
<dbReference type="InterPro" id="IPR000073">
    <property type="entry name" value="AB_hydrolase_1"/>
</dbReference>
<dbReference type="GO" id="GO:0034338">
    <property type="term" value="F:short-chain carboxylesterase activity"/>
    <property type="evidence" value="ECO:0007669"/>
    <property type="project" value="TreeGrafter"/>
</dbReference>
<dbReference type="Pfam" id="PF00561">
    <property type="entry name" value="Abhydrolase_1"/>
    <property type="match status" value="1"/>
</dbReference>
<keyword evidence="4" id="KW-0378">Hydrolase</keyword>
<dbReference type="Proteomes" id="UP000234914">
    <property type="component" value="Unassembled WGS sequence"/>
</dbReference>
<sequence length="327" mass="36128">MNIHQLPLTPFRTPFFLANPHVQTILPKFIKLPKPNYQRHLHPDRTGTTQVAYDFVFTNTNNQPNLDKPLAVMFHGLEGSSDSHYAIAFAHQAHRLGYDAVIVHFRGCGGVDNTSELDYNAGDTAEAVHMFNLLKTQYGYSRIVASGVSLGANMLARYLGEQGDAAACEAAVVISAPVDLTTSAKAMHRFVAKRVYTPYLLNPLLQKALKKVDEPALINALKNIKMIDEFDELYTAPRHGFGTGANYYIQASALPVLKNITKPTLIITAKDDPFLGILATQADVSPCVRLLYSQHGGHVGFVQLQNKKLNVNWLPSTTFKFFQACAD</sequence>
<protein>
    <submittedName>
        <fullName evidence="4">Alpha/beta hydrolase</fullName>
    </submittedName>
</protein>
<accession>A0A2I1RHW8</accession>
<dbReference type="AlphaFoldDB" id="A0A2I1RHW8"/>
<proteinExistence type="inferred from homology"/>
<feature type="active site" description="Charge relay system" evidence="2">
    <location>
        <position position="272"/>
    </location>
</feature>
<reference evidence="4 5" key="1">
    <citation type="submission" date="2017-12" db="EMBL/GenBank/DDBJ databases">
        <title>Phylogenetic diversity of female urinary microbiome.</title>
        <authorList>
            <person name="Thomas-White K."/>
            <person name="Wolfe A.J."/>
        </authorList>
    </citation>
    <scope>NUCLEOTIDE SEQUENCE [LARGE SCALE GENOMIC DNA]</scope>
    <source>
        <strain evidence="4 5">UMB0416</strain>
    </source>
</reference>
<organism evidence="4 5">
    <name type="scientific">Faucicola osloensis</name>
    <name type="common">Moraxella osloensis</name>
    <dbReference type="NCBI Taxonomy" id="34062"/>
    <lineage>
        <taxon>Bacteria</taxon>
        <taxon>Pseudomonadati</taxon>
        <taxon>Pseudomonadota</taxon>
        <taxon>Gammaproteobacteria</taxon>
        <taxon>Moraxellales</taxon>
        <taxon>Moraxellaceae</taxon>
        <taxon>Faucicola</taxon>
    </lineage>
</organism>
<evidence type="ECO:0000313" key="5">
    <source>
        <dbReference type="Proteomes" id="UP000234914"/>
    </source>
</evidence>
<evidence type="ECO:0000313" key="4">
    <source>
        <dbReference type="EMBL" id="PKZ68686.1"/>
    </source>
</evidence>
<dbReference type="InterPro" id="IPR012020">
    <property type="entry name" value="ABHD4"/>
</dbReference>
<dbReference type="PIRSF" id="PIRSF005211">
    <property type="entry name" value="Ab_hydro_YheT"/>
    <property type="match status" value="1"/>
</dbReference>
<feature type="active site" description="Charge relay system" evidence="2">
    <location>
        <position position="298"/>
    </location>
</feature>
<comment type="caution">
    <text evidence="4">The sequence shown here is derived from an EMBL/GenBank/DDBJ whole genome shotgun (WGS) entry which is preliminary data.</text>
</comment>
<dbReference type="PANTHER" id="PTHR10794:SF94">
    <property type="entry name" value="ESTERASE YHET-RELATED"/>
    <property type="match status" value="1"/>
</dbReference>
<evidence type="ECO:0000256" key="1">
    <source>
        <dbReference type="ARBA" id="ARBA00010884"/>
    </source>
</evidence>
<dbReference type="InterPro" id="IPR050960">
    <property type="entry name" value="AB_hydrolase_4_sf"/>
</dbReference>
<name>A0A2I1RHW8_FAUOS</name>
<dbReference type="InterPro" id="IPR029058">
    <property type="entry name" value="AB_hydrolase_fold"/>
</dbReference>
<dbReference type="PANTHER" id="PTHR10794">
    <property type="entry name" value="ABHYDROLASE DOMAIN-CONTAINING PROTEIN"/>
    <property type="match status" value="1"/>
</dbReference>
<comment type="similarity">
    <text evidence="1">Belongs to the AB hydrolase superfamily. AB hydrolase 4 family.</text>
</comment>